<dbReference type="PRINTS" id="PR00032">
    <property type="entry name" value="HTHARAC"/>
</dbReference>
<dbReference type="PANTHER" id="PTHR43547:SF2">
    <property type="entry name" value="HYBRID SIGNAL TRANSDUCTION HISTIDINE KINASE C"/>
    <property type="match status" value="1"/>
</dbReference>
<keyword evidence="1" id="KW-0597">Phosphoprotein</keyword>
<keyword evidence="6" id="KW-1133">Transmembrane helix</keyword>
<dbReference type="RefSeq" id="WP_177229069.1">
    <property type="nucleotide sequence ID" value="NZ_FPBK01000002.1"/>
</dbReference>
<dbReference type="InterPro" id="IPR018062">
    <property type="entry name" value="HTH_AraC-typ_CS"/>
</dbReference>
<proteinExistence type="predicted"/>
<dbReference type="AlphaFoldDB" id="A0A1I7FV06"/>
<feature type="coiled-coil region" evidence="5">
    <location>
        <begin position="672"/>
        <end position="728"/>
    </location>
</feature>
<dbReference type="GO" id="GO:0043565">
    <property type="term" value="F:sequence-specific DNA binding"/>
    <property type="evidence" value="ECO:0007669"/>
    <property type="project" value="InterPro"/>
</dbReference>
<dbReference type="Pfam" id="PF12833">
    <property type="entry name" value="HTH_18"/>
    <property type="match status" value="1"/>
</dbReference>
<evidence type="ECO:0000313" key="9">
    <source>
        <dbReference type="Proteomes" id="UP000199138"/>
    </source>
</evidence>
<evidence type="ECO:0000256" key="5">
    <source>
        <dbReference type="SAM" id="Coils"/>
    </source>
</evidence>
<dbReference type="PROSITE" id="PS00041">
    <property type="entry name" value="HTH_ARAC_FAMILY_1"/>
    <property type="match status" value="1"/>
</dbReference>
<dbReference type="PANTHER" id="PTHR43547">
    <property type="entry name" value="TWO-COMPONENT HISTIDINE KINASE"/>
    <property type="match status" value="1"/>
</dbReference>
<evidence type="ECO:0000256" key="3">
    <source>
        <dbReference type="ARBA" id="ARBA00023125"/>
    </source>
</evidence>
<evidence type="ECO:0000256" key="4">
    <source>
        <dbReference type="ARBA" id="ARBA00023163"/>
    </source>
</evidence>
<name>A0A1I7FV06_9FLAO</name>
<keyword evidence="6" id="KW-0472">Membrane</keyword>
<dbReference type="InterPro" id="IPR020449">
    <property type="entry name" value="Tscrpt_reg_AraC-type_HTH"/>
</dbReference>
<dbReference type="SUPFAM" id="SSF63829">
    <property type="entry name" value="Calcium-dependent phosphotriesterase"/>
    <property type="match status" value="2"/>
</dbReference>
<protein>
    <submittedName>
        <fullName evidence="8">Ligand-binding sensor domain-containing protein</fullName>
    </submittedName>
</protein>
<dbReference type="STRING" id="1224947.SAMN05216480_102258"/>
<organism evidence="8 9">
    <name type="scientific">Pustulibacterium marinum</name>
    <dbReference type="NCBI Taxonomy" id="1224947"/>
    <lineage>
        <taxon>Bacteria</taxon>
        <taxon>Pseudomonadati</taxon>
        <taxon>Bacteroidota</taxon>
        <taxon>Flavobacteriia</taxon>
        <taxon>Flavobacteriales</taxon>
        <taxon>Flavobacteriaceae</taxon>
        <taxon>Pustulibacterium</taxon>
    </lineage>
</organism>
<dbReference type="InterPro" id="IPR009057">
    <property type="entry name" value="Homeodomain-like_sf"/>
</dbReference>
<keyword evidence="4" id="KW-0804">Transcription</keyword>
<keyword evidence="6" id="KW-0812">Transmembrane</keyword>
<dbReference type="Pfam" id="PF07494">
    <property type="entry name" value="Reg_prop"/>
    <property type="match status" value="2"/>
</dbReference>
<dbReference type="Proteomes" id="UP000199138">
    <property type="component" value="Unassembled WGS sequence"/>
</dbReference>
<evidence type="ECO:0000256" key="1">
    <source>
        <dbReference type="ARBA" id="ARBA00022553"/>
    </source>
</evidence>
<dbReference type="Gene3D" id="2.130.10.10">
    <property type="entry name" value="YVTN repeat-like/Quinoprotein amine dehydrogenase"/>
    <property type="match status" value="3"/>
</dbReference>
<sequence>MKFKPLTTKEGLSNNSVNDMISDADGRLWIATWDGLNVYDGATVTVFKHHPSDSTSLSGNVVLGLLKDATQRIWVLTDNQTVSSYEGDGIFKAYHFSEQPDALALTKDGRIAVAIQDEFLVLTANAFLKHTAQQIQTTDHLGVLKHFLLQKYPELIINDIFKDSEGNIWYATRRNGLYIIPNTPKNVNNQFIEHYTYDLYSPYSFTSNEIEKIYQDDFGNIWLAHKDGGVSMAYNGAEQITTIIPHPVKFPHLPNETIRAITKDNQSTIWLGYYTKGLFYYSEQTHCFLPFEIKEATENEDWNRIRSLYTDAEGTVWAGTYNGVIKITKNGYQLLNATNTPNFPYNRNYAFCEDDKHLWVACWGGLGKLDTETATFKRFPHQEVLNDYHIRYVIKQQDTLVLATEANGVLFFTEQEGIIKRITTADGILGNSIYRIHFDTHTGYYWIAALGGISVYATEKGIIKNISEADGLPSHMVYGLLSNGSKMWISTTKGIATIDTHTYQVFQLPKDQGWQAEEFSEGASYQDRKGMLFFGGINGLSYFQPDAYHYSLKPPKLHVVIDGKENYTQRLSKTYSHNSLSVQLTPVSFSGVHPAIYYQLKGFDTDWKLYNGQELLYHNLSAGDYTLLTRIEGEQGSVHNYLELHIGKPFYQTSWFFVLCLLVLVGLVSGVIVRKNRTAKRIQRELEEKIRERTATVEDQKATLQRTNEELEARHTELNVQKEQILALHHQLKNRDFEVEKFKTFVLSGFKPKLSKIVQELQKVSTSGKKTEMEQELFALIQTISEWDYLDHVQALGAVANSQVQFKKLIRRIYENIQLGKITIEAKFTYEIMAASELIAIDVLRLKLLFQYLLNEVLKYSDSASKLTVSTVLEEKDMIITLQSNSALLREQWENIQDYSPYYKAFETLLKDLAGVIQQTTSKELSLTITIPVVNVQQQTEASGVLLLKHLEQSDAQQKPSILVYCDADDVELVQHLLENTSYQLVFEHDANALPSALQQINVKALVVYNALFTSALIQVISQPAFKQLPSLYIAEHIDLEMEEKVMDHGMSAIIYLPVRAGFIEKKIQSILQQRKKVFSAGGYDLLSDSAATSVNLNPNEKLVKQALELIRKELGNAAFNIDILHSTLDISRTKCYRIFKEVLQQSPSDVLINLRLQKAEQLLLHDRLNISEISFECGFNDPKYFSRMFKKHFGASPKSYKQQQQNEFPV</sequence>
<feature type="transmembrane region" description="Helical" evidence="6">
    <location>
        <begin position="654"/>
        <end position="673"/>
    </location>
</feature>
<keyword evidence="2" id="KW-0805">Transcription regulation</keyword>
<dbReference type="InterPro" id="IPR011110">
    <property type="entry name" value="Reg_prop"/>
</dbReference>
<dbReference type="EMBL" id="FPBK01000002">
    <property type="protein sequence ID" value="SFU39981.1"/>
    <property type="molecule type" value="Genomic_DNA"/>
</dbReference>
<dbReference type="GO" id="GO:0000155">
    <property type="term" value="F:phosphorelay sensor kinase activity"/>
    <property type="evidence" value="ECO:0007669"/>
    <property type="project" value="TreeGrafter"/>
</dbReference>
<keyword evidence="5" id="KW-0175">Coiled coil</keyword>
<dbReference type="Gene3D" id="1.10.10.60">
    <property type="entry name" value="Homeodomain-like"/>
    <property type="match status" value="1"/>
</dbReference>
<dbReference type="InterPro" id="IPR018060">
    <property type="entry name" value="HTH_AraC"/>
</dbReference>
<gene>
    <name evidence="8" type="ORF">SAMN05216480_102258</name>
</gene>
<keyword evidence="9" id="KW-1185">Reference proteome</keyword>
<evidence type="ECO:0000259" key="7">
    <source>
        <dbReference type="PROSITE" id="PS01124"/>
    </source>
</evidence>
<reference evidence="8 9" key="1">
    <citation type="submission" date="2016-10" db="EMBL/GenBank/DDBJ databases">
        <authorList>
            <person name="de Groot N.N."/>
        </authorList>
    </citation>
    <scope>NUCLEOTIDE SEQUENCE [LARGE SCALE GENOMIC DNA]</scope>
    <source>
        <strain evidence="8 9">CGMCC 1.12333</strain>
    </source>
</reference>
<dbReference type="InterPro" id="IPR013783">
    <property type="entry name" value="Ig-like_fold"/>
</dbReference>
<dbReference type="SMART" id="SM00342">
    <property type="entry name" value="HTH_ARAC"/>
    <property type="match status" value="1"/>
</dbReference>
<keyword evidence="3" id="KW-0238">DNA-binding</keyword>
<evidence type="ECO:0000313" key="8">
    <source>
        <dbReference type="EMBL" id="SFU39981.1"/>
    </source>
</evidence>
<dbReference type="GO" id="GO:0003700">
    <property type="term" value="F:DNA-binding transcription factor activity"/>
    <property type="evidence" value="ECO:0007669"/>
    <property type="project" value="InterPro"/>
</dbReference>
<evidence type="ECO:0000256" key="6">
    <source>
        <dbReference type="SAM" id="Phobius"/>
    </source>
</evidence>
<dbReference type="PROSITE" id="PS01124">
    <property type="entry name" value="HTH_ARAC_FAMILY_2"/>
    <property type="match status" value="1"/>
</dbReference>
<evidence type="ECO:0000256" key="2">
    <source>
        <dbReference type="ARBA" id="ARBA00023015"/>
    </source>
</evidence>
<dbReference type="SUPFAM" id="SSF46689">
    <property type="entry name" value="Homeodomain-like"/>
    <property type="match status" value="1"/>
</dbReference>
<dbReference type="Gene3D" id="2.60.40.10">
    <property type="entry name" value="Immunoglobulins"/>
    <property type="match status" value="1"/>
</dbReference>
<accession>A0A1I7FV06</accession>
<dbReference type="InterPro" id="IPR015943">
    <property type="entry name" value="WD40/YVTN_repeat-like_dom_sf"/>
</dbReference>
<feature type="domain" description="HTH araC/xylS-type" evidence="7">
    <location>
        <begin position="1105"/>
        <end position="1204"/>
    </location>
</feature>